<dbReference type="InterPro" id="IPR011251">
    <property type="entry name" value="Luciferase-like_dom"/>
</dbReference>
<dbReference type="InterPro" id="IPR016215">
    <property type="entry name" value="NTA_MOA"/>
</dbReference>
<evidence type="ECO:0000313" key="8">
    <source>
        <dbReference type="Proteomes" id="UP001500274"/>
    </source>
</evidence>
<organism evidence="7 8">
    <name type="scientific">Microbacterium binotii</name>
    <dbReference type="NCBI Taxonomy" id="462710"/>
    <lineage>
        <taxon>Bacteria</taxon>
        <taxon>Bacillati</taxon>
        <taxon>Actinomycetota</taxon>
        <taxon>Actinomycetes</taxon>
        <taxon>Micrococcales</taxon>
        <taxon>Microbacteriaceae</taxon>
        <taxon>Microbacterium</taxon>
    </lineage>
</organism>
<dbReference type="Pfam" id="PF00296">
    <property type="entry name" value="Bac_luciferase"/>
    <property type="match status" value="1"/>
</dbReference>
<dbReference type="RefSeq" id="WP_344229911.1">
    <property type="nucleotide sequence ID" value="NZ_BAAARI010000015.1"/>
</dbReference>
<dbReference type="Gene3D" id="3.20.20.30">
    <property type="entry name" value="Luciferase-like domain"/>
    <property type="match status" value="1"/>
</dbReference>
<evidence type="ECO:0000256" key="3">
    <source>
        <dbReference type="ARBA" id="ARBA00023002"/>
    </source>
</evidence>
<comment type="similarity">
    <text evidence="5">Belongs to the NtaA/SnaA/DszA monooxygenase family.</text>
</comment>
<reference evidence="8" key="1">
    <citation type="journal article" date="2019" name="Int. J. Syst. Evol. Microbiol.">
        <title>The Global Catalogue of Microorganisms (GCM) 10K type strain sequencing project: providing services to taxonomists for standard genome sequencing and annotation.</title>
        <authorList>
            <consortium name="The Broad Institute Genomics Platform"/>
            <consortium name="The Broad Institute Genome Sequencing Center for Infectious Disease"/>
            <person name="Wu L."/>
            <person name="Ma J."/>
        </authorList>
    </citation>
    <scope>NUCLEOTIDE SEQUENCE [LARGE SCALE GENOMIC DNA]</scope>
    <source>
        <strain evidence="8">JCM 16365</strain>
    </source>
</reference>
<dbReference type="NCBIfam" id="TIGR03860">
    <property type="entry name" value="FMN_nitrolo"/>
    <property type="match status" value="1"/>
</dbReference>
<name>A0ABP6BSJ2_9MICO</name>
<feature type="domain" description="Luciferase-like" evidence="6">
    <location>
        <begin position="28"/>
        <end position="388"/>
    </location>
</feature>
<evidence type="ECO:0000313" key="7">
    <source>
        <dbReference type="EMBL" id="GAA2584610.1"/>
    </source>
</evidence>
<dbReference type="InterPro" id="IPR036661">
    <property type="entry name" value="Luciferase-like_sf"/>
</dbReference>
<protein>
    <submittedName>
        <fullName evidence="7">LLM class flavin-dependent oxidoreductase</fullName>
    </submittedName>
</protein>
<accession>A0ABP6BSJ2</accession>
<keyword evidence="3" id="KW-0560">Oxidoreductase</keyword>
<proteinExistence type="inferred from homology"/>
<evidence type="ECO:0000256" key="1">
    <source>
        <dbReference type="ARBA" id="ARBA00022630"/>
    </source>
</evidence>
<evidence type="ECO:0000256" key="4">
    <source>
        <dbReference type="ARBA" id="ARBA00023033"/>
    </source>
</evidence>
<dbReference type="PANTHER" id="PTHR30011:SF16">
    <property type="entry name" value="C2H2 FINGER DOMAIN TRANSCRIPTION FACTOR (EUROFUNG)-RELATED"/>
    <property type="match status" value="1"/>
</dbReference>
<gene>
    <name evidence="7" type="ORF">GCM10009862_24600</name>
</gene>
<keyword evidence="2" id="KW-0288">FMN</keyword>
<evidence type="ECO:0000256" key="5">
    <source>
        <dbReference type="ARBA" id="ARBA00033748"/>
    </source>
</evidence>
<evidence type="ECO:0000259" key="6">
    <source>
        <dbReference type="Pfam" id="PF00296"/>
    </source>
</evidence>
<keyword evidence="8" id="KW-1185">Reference proteome</keyword>
<dbReference type="PANTHER" id="PTHR30011">
    <property type="entry name" value="ALKANESULFONATE MONOOXYGENASE-RELATED"/>
    <property type="match status" value="1"/>
</dbReference>
<dbReference type="InterPro" id="IPR051260">
    <property type="entry name" value="Diverse_substr_monoxygenases"/>
</dbReference>
<evidence type="ECO:0000256" key="2">
    <source>
        <dbReference type="ARBA" id="ARBA00022643"/>
    </source>
</evidence>
<dbReference type="EMBL" id="BAAARI010000015">
    <property type="protein sequence ID" value="GAA2584610.1"/>
    <property type="molecule type" value="Genomic_DNA"/>
</dbReference>
<comment type="caution">
    <text evidence="7">The sequence shown here is derived from an EMBL/GenBank/DDBJ whole genome shotgun (WGS) entry which is preliminary data.</text>
</comment>
<dbReference type="PIRSF" id="PIRSF000337">
    <property type="entry name" value="NTA_MOA"/>
    <property type="match status" value="1"/>
</dbReference>
<dbReference type="Proteomes" id="UP001500274">
    <property type="component" value="Unassembled WGS sequence"/>
</dbReference>
<keyword evidence="1" id="KW-0285">Flavoprotein</keyword>
<sequence>MAKRIILNAFDMTCVSHQSAGTWRHPDSRATTYKDLEYWTELAKLLERGRFDSLFIADVLGTYDVYRGSAATALGDADQVPVNDPFLQVPAMALVTEHLGFGVTAALTYEQPYALARKFSTLDHLTKGRVAWNVVTSYLNSAAINLGLSKQIAHDDRYEIAEEFVDVTYKLWEGSWEEDAVVADRERGVYTDAAKVHPIGHQGTYYSVPGIHLSEPSPQRTPVIFQAGASPRGRAFAARHGEGVFISPANPAQAREIVRDIRSRAAAEGRDPDDVKTFALVTVITAESDAAAHAKYEDYLSYASGEGMLAFYGGWTGIDFGQWDPDQPLEEVENDSLRSVLSSLAKIDPERRWTPADIVAQRSIGGMGPVIVGGPETVADELERWVDEGEIDGFNFAYAITPGSFEDLVEFVVPELQRRGRAQTEYAGSTLRESLYGAGHARVADTHPAARYRGAFTDGASAADGTLPSRIAERLAVR</sequence>
<dbReference type="CDD" id="cd01095">
    <property type="entry name" value="Nitrilotriacetate_monoxgenase"/>
    <property type="match status" value="1"/>
</dbReference>
<dbReference type="SUPFAM" id="SSF51679">
    <property type="entry name" value="Bacterial luciferase-like"/>
    <property type="match status" value="1"/>
</dbReference>
<keyword evidence="4" id="KW-0503">Monooxygenase</keyword>